<dbReference type="InterPro" id="IPR000801">
    <property type="entry name" value="Esterase-like"/>
</dbReference>
<dbReference type="EMBL" id="FNDX01000029">
    <property type="protein sequence ID" value="SDK01963.1"/>
    <property type="molecule type" value="Genomic_DNA"/>
</dbReference>
<dbReference type="Gene3D" id="3.40.50.1820">
    <property type="entry name" value="alpha/beta hydrolase"/>
    <property type="match status" value="1"/>
</dbReference>
<dbReference type="PANTHER" id="PTHR48098:SF1">
    <property type="entry name" value="DIACYLGLYCEROL ACYLTRANSFERASE_MYCOLYLTRANSFERASE AG85A"/>
    <property type="match status" value="1"/>
</dbReference>
<dbReference type="InterPro" id="IPR029058">
    <property type="entry name" value="AB_hydrolase_fold"/>
</dbReference>
<name>A0A1G8YGZ2_9BACL</name>
<dbReference type="InterPro" id="IPR050583">
    <property type="entry name" value="Mycobacterial_A85_antigen"/>
</dbReference>
<keyword evidence="2" id="KW-1185">Reference proteome</keyword>
<sequence>MAYMQMSLYSETLGMSTEAGIVLPLNALPSAERGGKYPVLYLLHGLGGDHTEWTRNSAIERYAESRGLALVLPRADRSYYTDMKQGGAYFTYLSEELPGLVQRAFAISGRREDTFAAGISMGGYGAFKLAMRHPERYAAAVSLSGGLDIVRRVTGPNGFLPGEADRIFGSADELRGSGEDLFALAVKAAAAEPPPRLYQCCGTEDFLYDANRAFLDQAVSAGLNITYEEGPGGHDWDYWDRQLTRMLDWLPL</sequence>
<proteinExistence type="predicted"/>
<dbReference type="STRING" id="1174501.SAMN05216192_12945"/>
<organism evidence="1 2">
    <name type="scientific">Paenibacillus typhae</name>
    <dbReference type="NCBI Taxonomy" id="1174501"/>
    <lineage>
        <taxon>Bacteria</taxon>
        <taxon>Bacillati</taxon>
        <taxon>Bacillota</taxon>
        <taxon>Bacilli</taxon>
        <taxon>Bacillales</taxon>
        <taxon>Paenibacillaceae</taxon>
        <taxon>Paenibacillus</taxon>
    </lineage>
</organism>
<protein>
    <submittedName>
        <fullName evidence="1">S-formylglutathione hydrolase FrmB</fullName>
    </submittedName>
</protein>
<evidence type="ECO:0000313" key="2">
    <source>
        <dbReference type="Proteomes" id="UP000199050"/>
    </source>
</evidence>
<gene>
    <name evidence="1" type="ORF">SAMN05216192_12945</name>
</gene>
<keyword evidence="1" id="KW-0378">Hydrolase</keyword>
<dbReference type="GO" id="GO:0016787">
    <property type="term" value="F:hydrolase activity"/>
    <property type="evidence" value="ECO:0007669"/>
    <property type="project" value="UniProtKB-KW"/>
</dbReference>
<dbReference type="Pfam" id="PF00756">
    <property type="entry name" value="Esterase"/>
    <property type="match status" value="1"/>
</dbReference>
<reference evidence="2" key="1">
    <citation type="submission" date="2016-10" db="EMBL/GenBank/DDBJ databases">
        <authorList>
            <person name="Varghese N."/>
            <person name="Submissions S."/>
        </authorList>
    </citation>
    <scope>NUCLEOTIDE SEQUENCE [LARGE SCALE GENOMIC DNA]</scope>
    <source>
        <strain evidence="2">CGMCC 1.11012</strain>
    </source>
</reference>
<dbReference type="AlphaFoldDB" id="A0A1G8YGZ2"/>
<dbReference type="RefSeq" id="WP_090716944.1">
    <property type="nucleotide sequence ID" value="NZ_CBCSKY010000030.1"/>
</dbReference>
<dbReference type="SUPFAM" id="SSF53474">
    <property type="entry name" value="alpha/beta-Hydrolases"/>
    <property type="match status" value="1"/>
</dbReference>
<evidence type="ECO:0000313" key="1">
    <source>
        <dbReference type="EMBL" id="SDK01963.1"/>
    </source>
</evidence>
<dbReference type="Proteomes" id="UP000199050">
    <property type="component" value="Unassembled WGS sequence"/>
</dbReference>
<accession>A0A1G8YGZ2</accession>
<dbReference type="PANTHER" id="PTHR48098">
    <property type="entry name" value="ENTEROCHELIN ESTERASE-RELATED"/>
    <property type="match status" value="1"/>
</dbReference>
<dbReference type="OrthoDB" id="9803578at2"/>
<dbReference type="GO" id="GO:0016747">
    <property type="term" value="F:acyltransferase activity, transferring groups other than amino-acyl groups"/>
    <property type="evidence" value="ECO:0007669"/>
    <property type="project" value="TreeGrafter"/>
</dbReference>